<evidence type="ECO:0000256" key="5">
    <source>
        <dbReference type="ARBA" id="ARBA00022704"/>
    </source>
</evidence>
<sequence>MRSSSSIPFFLFLFCALFTLPRSSAVCSEYDHVSMATKLGGIRDSQGFQNSLEIDALARFAVDEHNNKQNALLEFGRVVKAQEQVVAGSMHHLTLEAIDGGEKKIYEAKVWVKSWLNFKELQEFKEVAGDAPLFTTSDLGVKKDGHKPGWQSVPIDDPQVQDAANHAIKTIQQRSNSLVPYELHEVADAKAEVIDDVAKFNILLKLKRGEKEEKFKVEVHKNNEGSFHLNQMEQDHS</sequence>
<evidence type="ECO:0000256" key="3">
    <source>
        <dbReference type="ARBA" id="ARBA00022525"/>
    </source>
</evidence>
<keyword evidence="4 10" id="KW-0646">Protease inhibitor</keyword>
<evidence type="ECO:0000256" key="10">
    <source>
        <dbReference type="RuleBase" id="RU362130"/>
    </source>
</evidence>
<dbReference type="FunFam" id="3.10.450.10:FF:000013">
    <property type="entry name" value="Cysteine proteinase inhibitor"/>
    <property type="match status" value="1"/>
</dbReference>
<dbReference type="GO" id="GO:0006952">
    <property type="term" value="P:defense response"/>
    <property type="evidence" value="ECO:0007669"/>
    <property type="project" value="UniProtKB-KW"/>
</dbReference>
<dbReference type="InterPro" id="IPR000010">
    <property type="entry name" value="Cystatin_dom"/>
</dbReference>
<dbReference type="EMBL" id="BT141927">
    <property type="protein sequence ID" value="AFK41721.1"/>
    <property type="molecule type" value="mRNA"/>
</dbReference>
<dbReference type="GO" id="GO:0005576">
    <property type="term" value="C:extracellular region"/>
    <property type="evidence" value="ECO:0007669"/>
    <property type="project" value="UniProtKB-SubCell"/>
</dbReference>
<dbReference type="GO" id="GO:0009414">
    <property type="term" value="P:response to water deprivation"/>
    <property type="evidence" value="ECO:0007669"/>
    <property type="project" value="UniProtKB-ARBA"/>
</dbReference>
<evidence type="ECO:0000256" key="8">
    <source>
        <dbReference type="ARBA" id="ARBA00022821"/>
    </source>
</evidence>
<keyword evidence="7" id="KW-0677">Repeat</keyword>
<evidence type="ECO:0000259" key="11">
    <source>
        <dbReference type="SMART" id="SM00043"/>
    </source>
</evidence>
<evidence type="ECO:0000256" key="6">
    <source>
        <dbReference type="ARBA" id="ARBA00022729"/>
    </source>
</evidence>
<dbReference type="FunFam" id="3.10.450.10:FF:000011">
    <property type="entry name" value="Cysteine proteinase inhibitor"/>
    <property type="match status" value="1"/>
</dbReference>
<evidence type="ECO:0000256" key="9">
    <source>
        <dbReference type="ARBA" id="ARBA00037320"/>
    </source>
</evidence>
<dbReference type="InterPro" id="IPR046350">
    <property type="entry name" value="Cystatin_sf"/>
</dbReference>
<organism evidence="12">
    <name type="scientific">Lotus japonicus</name>
    <name type="common">Lotus corniculatus var. japonicus</name>
    <dbReference type="NCBI Taxonomy" id="34305"/>
    <lineage>
        <taxon>Eukaryota</taxon>
        <taxon>Viridiplantae</taxon>
        <taxon>Streptophyta</taxon>
        <taxon>Embryophyta</taxon>
        <taxon>Tracheophyta</taxon>
        <taxon>Spermatophyta</taxon>
        <taxon>Magnoliopsida</taxon>
        <taxon>eudicotyledons</taxon>
        <taxon>Gunneridae</taxon>
        <taxon>Pentapetalae</taxon>
        <taxon>rosids</taxon>
        <taxon>fabids</taxon>
        <taxon>Fabales</taxon>
        <taxon>Fabaceae</taxon>
        <taxon>Papilionoideae</taxon>
        <taxon>50 kb inversion clade</taxon>
        <taxon>NPAAA clade</taxon>
        <taxon>Hologalegina</taxon>
        <taxon>robinioid clade</taxon>
        <taxon>Loteae</taxon>
        <taxon>Lotus</taxon>
    </lineage>
</organism>
<comment type="function">
    <text evidence="9">Specific inhibitor of cysteine proteinases. Probably involved in the regulation of endogenous processes and in defense against pests and pathogens.</text>
</comment>
<feature type="signal peptide" evidence="10">
    <location>
        <begin position="1"/>
        <end position="25"/>
    </location>
</feature>
<reference evidence="12" key="1">
    <citation type="submission" date="2012-05" db="EMBL/GenBank/DDBJ databases">
        <authorList>
            <person name="Krishnakumar V."/>
            <person name="Cheung F."/>
            <person name="Xiao Y."/>
            <person name="Chan A."/>
            <person name="Moskal W.A."/>
            <person name="Town C.D."/>
        </authorList>
    </citation>
    <scope>NUCLEOTIDE SEQUENCE</scope>
</reference>
<evidence type="ECO:0000256" key="7">
    <source>
        <dbReference type="ARBA" id="ARBA00022737"/>
    </source>
</evidence>
<dbReference type="GO" id="GO:0004869">
    <property type="term" value="F:cysteine-type endopeptidase inhibitor activity"/>
    <property type="evidence" value="ECO:0007669"/>
    <property type="project" value="UniProtKB-KW"/>
</dbReference>
<keyword evidence="6 10" id="KW-0732">Signal</keyword>
<dbReference type="SMART" id="SM00043">
    <property type="entry name" value="CY"/>
    <property type="match status" value="1"/>
</dbReference>
<feature type="domain" description="Cystatin" evidence="11">
    <location>
        <begin position="37"/>
        <end position="127"/>
    </location>
</feature>
<evidence type="ECO:0000313" key="12">
    <source>
        <dbReference type="EMBL" id="AFK41721.1"/>
    </source>
</evidence>
<dbReference type="AlphaFoldDB" id="I3SN79"/>
<evidence type="ECO:0000256" key="1">
    <source>
        <dbReference type="ARBA" id="ARBA00004613"/>
    </source>
</evidence>
<keyword evidence="5 10" id="KW-0789">Thiol protease inhibitor</keyword>
<dbReference type="GO" id="GO:0009409">
    <property type="term" value="P:response to cold"/>
    <property type="evidence" value="ECO:0007669"/>
    <property type="project" value="UniProtKB-ARBA"/>
</dbReference>
<dbReference type="InterPro" id="IPR018073">
    <property type="entry name" value="Prot_inh_cystat_CS"/>
</dbReference>
<dbReference type="OrthoDB" id="1908104at2759"/>
<keyword evidence="8" id="KW-0611">Plant defense</keyword>
<evidence type="ECO:0000256" key="4">
    <source>
        <dbReference type="ARBA" id="ARBA00022690"/>
    </source>
</evidence>
<dbReference type="KEGG" id="lja:130745360"/>
<name>I3SN79_LOTJA</name>
<protein>
    <recommendedName>
        <fullName evidence="10">Cysteine proteinase inhibitor</fullName>
    </recommendedName>
</protein>
<dbReference type="PROSITE" id="PS00287">
    <property type="entry name" value="CYSTATIN"/>
    <property type="match status" value="1"/>
</dbReference>
<dbReference type="GeneID" id="130745360"/>
<dbReference type="SUPFAM" id="SSF54403">
    <property type="entry name" value="Cystatin/monellin"/>
    <property type="match status" value="2"/>
</dbReference>
<comment type="similarity">
    <text evidence="2 10">Belongs to the cystatin family. Phytocystatin subfamily.</text>
</comment>
<feature type="chain" id="PRO_5005398903" description="Cysteine proteinase inhibitor" evidence="10">
    <location>
        <begin position="26"/>
        <end position="237"/>
    </location>
</feature>
<dbReference type="RefSeq" id="XP_057453531.1">
    <property type="nucleotide sequence ID" value="XM_057597548.1"/>
</dbReference>
<dbReference type="CDD" id="cd00042">
    <property type="entry name" value="CY"/>
    <property type="match status" value="1"/>
</dbReference>
<dbReference type="GO" id="GO:0006972">
    <property type="term" value="P:hyperosmotic response"/>
    <property type="evidence" value="ECO:0007669"/>
    <property type="project" value="UniProtKB-ARBA"/>
</dbReference>
<dbReference type="Gene3D" id="3.10.450.10">
    <property type="match status" value="2"/>
</dbReference>
<proteinExistence type="evidence at transcript level"/>
<dbReference type="PANTHER" id="PTHR11413:SF110">
    <property type="entry name" value="CYSTEINE PROTEINASE INHIBITOR 6"/>
    <property type="match status" value="1"/>
</dbReference>
<comment type="subcellular location">
    <subcellularLocation>
        <location evidence="1">Secreted</location>
    </subcellularLocation>
</comment>
<keyword evidence="3" id="KW-0964">Secreted</keyword>
<evidence type="ECO:0000256" key="2">
    <source>
        <dbReference type="ARBA" id="ARBA00007233"/>
    </source>
</evidence>
<dbReference type="PANTHER" id="PTHR11413">
    <property type="entry name" value="CYSTATIN FAMILY MEMBER"/>
    <property type="match status" value="1"/>
</dbReference>
<dbReference type="Pfam" id="PF16845">
    <property type="entry name" value="SQAPI"/>
    <property type="match status" value="1"/>
</dbReference>
<accession>I3SN79</accession>
<dbReference type="InterPro" id="IPR027214">
    <property type="entry name" value="Cystatin"/>
</dbReference>